<dbReference type="GO" id="GO:0043418">
    <property type="term" value="P:homocysteine catabolic process"/>
    <property type="evidence" value="ECO:0007669"/>
    <property type="project" value="TreeGrafter"/>
</dbReference>
<dbReference type="Proteomes" id="UP000286181">
    <property type="component" value="Unassembled WGS sequence"/>
</dbReference>
<keyword evidence="2 4" id="KW-0378">Hydrolase</keyword>
<protein>
    <recommendedName>
        <fullName evidence="4">Aminopeptidase</fullName>
    </recommendedName>
</protein>
<dbReference type="InterPro" id="IPR004134">
    <property type="entry name" value="Peptidase_C1B"/>
</dbReference>
<dbReference type="GO" id="GO:0009636">
    <property type="term" value="P:response to toxic substance"/>
    <property type="evidence" value="ECO:0007669"/>
    <property type="project" value="TreeGrafter"/>
</dbReference>
<evidence type="ECO:0000256" key="1">
    <source>
        <dbReference type="ARBA" id="ARBA00022670"/>
    </source>
</evidence>
<dbReference type="GO" id="GO:0005737">
    <property type="term" value="C:cytoplasm"/>
    <property type="evidence" value="ECO:0007669"/>
    <property type="project" value="TreeGrafter"/>
</dbReference>
<name>A0A415I5R4_9FIRM</name>
<accession>A0A415I5R4</accession>
<feature type="active site" evidence="5">
    <location>
        <position position="349"/>
    </location>
</feature>
<evidence type="ECO:0000313" key="6">
    <source>
        <dbReference type="EMBL" id="RHL02991.1"/>
    </source>
</evidence>
<dbReference type="PANTHER" id="PTHR10363">
    <property type="entry name" value="BLEOMYCIN HYDROLASE"/>
    <property type="match status" value="1"/>
</dbReference>
<dbReference type="GO" id="GO:0070005">
    <property type="term" value="F:cysteine-type aminopeptidase activity"/>
    <property type="evidence" value="ECO:0007669"/>
    <property type="project" value="InterPro"/>
</dbReference>
<dbReference type="GO" id="GO:0006508">
    <property type="term" value="P:proteolysis"/>
    <property type="evidence" value="ECO:0007669"/>
    <property type="project" value="UniProtKB-KW"/>
</dbReference>
<dbReference type="AlphaFoldDB" id="A0A415I5R4"/>
<evidence type="ECO:0000256" key="3">
    <source>
        <dbReference type="ARBA" id="ARBA00022807"/>
    </source>
</evidence>
<organism evidence="6 7">
    <name type="scientific">Agathobacter rectalis</name>
    <dbReference type="NCBI Taxonomy" id="39491"/>
    <lineage>
        <taxon>Bacteria</taxon>
        <taxon>Bacillati</taxon>
        <taxon>Bacillota</taxon>
        <taxon>Clostridia</taxon>
        <taxon>Lachnospirales</taxon>
        <taxon>Lachnospiraceae</taxon>
        <taxon>Agathobacter</taxon>
    </lineage>
</organism>
<comment type="caution">
    <text evidence="6">The sequence shown here is derived from an EMBL/GenBank/DDBJ whole genome shotgun (WGS) entry which is preliminary data.</text>
</comment>
<evidence type="ECO:0000313" key="7">
    <source>
        <dbReference type="Proteomes" id="UP000286181"/>
    </source>
</evidence>
<dbReference type="EMBL" id="QROF01000010">
    <property type="protein sequence ID" value="RHL02991.1"/>
    <property type="molecule type" value="Genomic_DNA"/>
</dbReference>
<dbReference type="Pfam" id="PF03051">
    <property type="entry name" value="Peptidase_C1_2"/>
    <property type="match status" value="1"/>
</dbReference>
<keyword evidence="1 4" id="KW-0645">Protease</keyword>
<gene>
    <name evidence="6" type="ORF">DW038_11065</name>
</gene>
<dbReference type="PANTHER" id="PTHR10363:SF2">
    <property type="entry name" value="BLEOMYCIN HYDROLASE"/>
    <property type="match status" value="1"/>
</dbReference>
<feature type="active site" evidence="5">
    <location>
        <position position="44"/>
    </location>
</feature>
<proteinExistence type="inferred from homology"/>
<keyword evidence="3 4" id="KW-0788">Thiol protease</keyword>
<reference evidence="6 7" key="1">
    <citation type="submission" date="2018-08" db="EMBL/GenBank/DDBJ databases">
        <title>A genome reference for cultivated species of the human gut microbiota.</title>
        <authorList>
            <person name="Zou Y."/>
            <person name="Xue W."/>
            <person name="Luo G."/>
        </authorList>
    </citation>
    <scope>NUCLEOTIDE SEQUENCE [LARGE SCALE GENOMIC DNA]</scope>
    <source>
        <strain evidence="6 7">AF39-14AC</strain>
    </source>
</reference>
<dbReference type="Gene3D" id="3.90.70.10">
    <property type="entry name" value="Cysteine proteinases"/>
    <property type="match status" value="1"/>
</dbReference>
<dbReference type="InterPro" id="IPR038765">
    <property type="entry name" value="Papain-like_cys_pep_sf"/>
</dbReference>
<evidence type="ECO:0000256" key="2">
    <source>
        <dbReference type="ARBA" id="ARBA00022801"/>
    </source>
</evidence>
<keyword evidence="4" id="KW-0031">Aminopeptidase</keyword>
<sequence length="403" mass="47562">MAYMECKKSDKIIDMECKPEEVYKLFKKKSLWKKDLIQEKTGYCWLIAVLNCISVYMKKKNRDANYTFSVRNLIIYDKLEKANFFLEQVYETRNEPINSRSVIYVLANAMTDKGNWRMAVNLIEKYGLLPVDDVDKCQIMRTANLNAIVSYLLKSYAYVIREKYKEMTYAEFNTLKEEVISEVRNIIFSYWGEPINSVTLYDGIGNRIYLTQLEFYYKYVCFPFDEYICIMSNGVESKMYLHEIALDQNVYNAPKQQLLKVGDKIFLNAINTQVENGDVCWIGIDAGKFLFKDYGIYDDGPFGIIEENILHSNDIKKILYDYKIASPSHAVTLFDISSSQNGIWWRVQNNIINEYTNNANFYMSESWIMKYVFIAAVKKKYLQLDYENMMIKQTMPWDYFKIS</sequence>
<dbReference type="PIRSF" id="PIRSF005700">
    <property type="entry name" value="PepC"/>
    <property type="match status" value="1"/>
</dbReference>
<evidence type="ECO:0000256" key="5">
    <source>
        <dbReference type="PIRSR" id="PIRSR005700-1"/>
    </source>
</evidence>
<comment type="similarity">
    <text evidence="4">Belongs to the peptidase C1 family.</text>
</comment>
<evidence type="ECO:0000256" key="4">
    <source>
        <dbReference type="PIRNR" id="PIRNR005700"/>
    </source>
</evidence>
<dbReference type="SUPFAM" id="SSF54001">
    <property type="entry name" value="Cysteine proteinases"/>
    <property type="match status" value="1"/>
</dbReference>
<feature type="active site" evidence="5">
    <location>
        <position position="329"/>
    </location>
</feature>